<dbReference type="SUPFAM" id="SSF53244">
    <property type="entry name" value="MurD-like peptide ligases, peptide-binding domain"/>
    <property type="match status" value="1"/>
</dbReference>
<keyword evidence="10 14" id="KW-0573">Peptidoglycan synthesis</keyword>
<dbReference type="HAMAP" id="MF_00046">
    <property type="entry name" value="MurC"/>
    <property type="match status" value="1"/>
</dbReference>
<evidence type="ECO:0000256" key="8">
    <source>
        <dbReference type="ARBA" id="ARBA00022840"/>
    </source>
</evidence>
<organism evidence="18 19">
    <name type="scientific">Marinicella sediminis</name>
    <dbReference type="NCBI Taxonomy" id="1792834"/>
    <lineage>
        <taxon>Bacteria</taxon>
        <taxon>Pseudomonadati</taxon>
        <taxon>Pseudomonadota</taxon>
        <taxon>Gammaproteobacteria</taxon>
        <taxon>Lysobacterales</taxon>
        <taxon>Marinicellaceae</taxon>
        <taxon>Marinicella</taxon>
    </lineage>
</organism>
<feature type="domain" description="Mur ligase C-terminal" evidence="16">
    <location>
        <begin position="323"/>
        <end position="457"/>
    </location>
</feature>
<keyword evidence="8 14" id="KW-0067">ATP-binding</keyword>
<evidence type="ECO:0000256" key="10">
    <source>
        <dbReference type="ARBA" id="ARBA00022984"/>
    </source>
</evidence>
<comment type="similarity">
    <text evidence="14">Belongs to the MurCDEF family.</text>
</comment>
<keyword evidence="7 14" id="KW-0547">Nucleotide-binding</keyword>
<dbReference type="InterPro" id="IPR036615">
    <property type="entry name" value="Mur_ligase_C_dom_sf"/>
</dbReference>
<keyword evidence="5 14" id="KW-0436">Ligase</keyword>
<keyword evidence="11 14" id="KW-0131">Cell cycle</keyword>
<evidence type="ECO:0000259" key="15">
    <source>
        <dbReference type="Pfam" id="PF01225"/>
    </source>
</evidence>
<evidence type="ECO:0000256" key="3">
    <source>
        <dbReference type="ARBA" id="ARBA00012211"/>
    </source>
</evidence>
<evidence type="ECO:0000256" key="9">
    <source>
        <dbReference type="ARBA" id="ARBA00022960"/>
    </source>
</evidence>
<dbReference type="EC" id="6.3.2.8" evidence="3 14"/>
<dbReference type="InterPro" id="IPR050061">
    <property type="entry name" value="MurCDEF_pg_biosynth"/>
</dbReference>
<dbReference type="GO" id="GO:0008763">
    <property type="term" value="F:UDP-N-acetylmuramate-L-alanine ligase activity"/>
    <property type="evidence" value="ECO:0007669"/>
    <property type="project" value="UniProtKB-EC"/>
</dbReference>
<dbReference type="Gene3D" id="3.90.190.20">
    <property type="entry name" value="Mur ligase, C-terminal domain"/>
    <property type="match status" value="1"/>
</dbReference>
<evidence type="ECO:0000256" key="12">
    <source>
        <dbReference type="ARBA" id="ARBA00023316"/>
    </source>
</evidence>
<keyword evidence="6 14" id="KW-0132">Cell division</keyword>
<evidence type="ECO:0000256" key="7">
    <source>
        <dbReference type="ARBA" id="ARBA00022741"/>
    </source>
</evidence>
<gene>
    <name evidence="14 18" type="primary">murC</name>
    <name evidence="18" type="ORF">ACFODZ_14330</name>
</gene>
<sequence length="474" mass="51662">MTYLNPEHKFASRMRRIHLIGVGGSGMSGIAEVLHNLDFAVSGSDMHASKVTARLIRMGIRVHIGHDEALIGEADVVVYSSAIRPENPELQAARANQLPVLTRAEMLAELMRFKVGIAVAGTHGKTTTTSLVASVLAEAGLDPTFVIGGLLNASGTNAGLGTSEYLVAEADESDGSFQLLQPVVAVVTNIDEDHMETFDNDLDQLKQSFATFLHRVPFYGVTVLCVDDDHVYQLSQNISRHQITYGISERAQIRAVNVTQQQQHMFFDVEMEGAIMLQDVQLNLPGEHNVLNALAAIAIGIELDVKADDMKQALLNFNGVGRRFNIYPDHSLGGQQVTLIDDYAHHPTELHAAIRACREGWPAHRLVLVFQPHRYSRTRDLFDDFADVLNQADVLVVNEVYPAGEAIISGATANDLCRSVRNRGKLDPVFVHDLQGIPDALSHVVQNDDVVLMVGAGSIGALIQEMTGGGRDDE</sequence>
<dbReference type="InterPro" id="IPR005758">
    <property type="entry name" value="UDP-N-AcMur_Ala_ligase_MurC"/>
</dbReference>
<evidence type="ECO:0000313" key="19">
    <source>
        <dbReference type="Proteomes" id="UP001595533"/>
    </source>
</evidence>
<dbReference type="Gene3D" id="3.40.1190.10">
    <property type="entry name" value="Mur-like, catalytic domain"/>
    <property type="match status" value="1"/>
</dbReference>
<dbReference type="EMBL" id="JBHRTS010000008">
    <property type="protein sequence ID" value="MFC3195428.1"/>
    <property type="molecule type" value="Genomic_DNA"/>
</dbReference>
<feature type="domain" description="Mur ligase central" evidence="17">
    <location>
        <begin position="119"/>
        <end position="299"/>
    </location>
</feature>
<evidence type="ECO:0000256" key="13">
    <source>
        <dbReference type="ARBA" id="ARBA00047833"/>
    </source>
</evidence>
<evidence type="ECO:0000256" key="11">
    <source>
        <dbReference type="ARBA" id="ARBA00023306"/>
    </source>
</evidence>
<proteinExistence type="inferred from homology"/>
<evidence type="ECO:0000313" key="18">
    <source>
        <dbReference type="EMBL" id="MFC3195428.1"/>
    </source>
</evidence>
<dbReference type="Proteomes" id="UP001595533">
    <property type="component" value="Unassembled WGS sequence"/>
</dbReference>
<keyword evidence="4 14" id="KW-0963">Cytoplasm</keyword>
<dbReference type="InterPro" id="IPR004101">
    <property type="entry name" value="Mur_ligase_C"/>
</dbReference>
<dbReference type="Gene3D" id="3.40.50.720">
    <property type="entry name" value="NAD(P)-binding Rossmann-like Domain"/>
    <property type="match status" value="1"/>
</dbReference>
<dbReference type="RefSeq" id="WP_077412660.1">
    <property type="nucleotide sequence ID" value="NZ_JBHRTS010000008.1"/>
</dbReference>
<dbReference type="InterPro" id="IPR036565">
    <property type="entry name" value="Mur-like_cat_sf"/>
</dbReference>
<feature type="domain" description="Mur ligase N-terminal catalytic" evidence="15">
    <location>
        <begin position="16"/>
        <end position="113"/>
    </location>
</feature>
<comment type="subcellular location">
    <subcellularLocation>
        <location evidence="1 14">Cytoplasm</location>
    </subcellularLocation>
</comment>
<evidence type="ECO:0000256" key="1">
    <source>
        <dbReference type="ARBA" id="ARBA00004496"/>
    </source>
</evidence>
<dbReference type="InterPro" id="IPR013221">
    <property type="entry name" value="Mur_ligase_cen"/>
</dbReference>
<dbReference type="PANTHER" id="PTHR43445:SF3">
    <property type="entry name" value="UDP-N-ACETYLMURAMATE--L-ALANINE LIGASE"/>
    <property type="match status" value="1"/>
</dbReference>
<dbReference type="PANTHER" id="PTHR43445">
    <property type="entry name" value="UDP-N-ACETYLMURAMATE--L-ALANINE LIGASE-RELATED"/>
    <property type="match status" value="1"/>
</dbReference>
<comment type="caution">
    <text evidence="18">The sequence shown here is derived from an EMBL/GenBank/DDBJ whole genome shotgun (WGS) entry which is preliminary data.</text>
</comment>
<evidence type="ECO:0000256" key="14">
    <source>
        <dbReference type="HAMAP-Rule" id="MF_00046"/>
    </source>
</evidence>
<feature type="binding site" evidence="14">
    <location>
        <begin position="121"/>
        <end position="127"/>
    </location>
    <ligand>
        <name>ATP</name>
        <dbReference type="ChEBI" id="CHEBI:30616"/>
    </ligand>
</feature>
<evidence type="ECO:0000256" key="6">
    <source>
        <dbReference type="ARBA" id="ARBA00022618"/>
    </source>
</evidence>
<evidence type="ECO:0000259" key="16">
    <source>
        <dbReference type="Pfam" id="PF02875"/>
    </source>
</evidence>
<keyword evidence="19" id="KW-1185">Reference proteome</keyword>
<comment type="pathway">
    <text evidence="2 14">Cell wall biogenesis; peptidoglycan biosynthesis.</text>
</comment>
<reference evidence="19" key="1">
    <citation type="journal article" date="2019" name="Int. J. Syst. Evol. Microbiol.">
        <title>The Global Catalogue of Microorganisms (GCM) 10K type strain sequencing project: providing services to taxonomists for standard genome sequencing and annotation.</title>
        <authorList>
            <consortium name="The Broad Institute Genomics Platform"/>
            <consortium name="The Broad Institute Genome Sequencing Center for Infectious Disease"/>
            <person name="Wu L."/>
            <person name="Ma J."/>
        </authorList>
    </citation>
    <scope>NUCLEOTIDE SEQUENCE [LARGE SCALE GENOMIC DNA]</scope>
    <source>
        <strain evidence="19">KCTC 42953</strain>
    </source>
</reference>
<accession>A0ABV7JGS5</accession>
<evidence type="ECO:0000259" key="17">
    <source>
        <dbReference type="Pfam" id="PF08245"/>
    </source>
</evidence>
<keyword evidence="12 14" id="KW-0961">Cell wall biogenesis/degradation</keyword>
<evidence type="ECO:0000256" key="2">
    <source>
        <dbReference type="ARBA" id="ARBA00004752"/>
    </source>
</evidence>
<evidence type="ECO:0000256" key="4">
    <source>
        <dbReference type="ARBA" id="ARBA00022490"/>
    </source>
</evidence>
<comment type="catalytic activity">
    <reaction evidence="13 14">
        <text>UDP-N-acetyl-alpha-D-muramate + L-alanine + ATP = UDP-N-acetyl-alpha-D-muramoyl-L-alanine + ADP + phosphate + H(+)</text>
        <dbReference type="Rhea" id="RHEA:23372"/>
        <dbReference type="ChEBI" id="CHEBI:15378"/>
        <dbReference type="ChEBI" id="CHEBI:30616"/>
        <dbReference type="ChEBI" id="CHEBI:43474"/>
        <dbReference type="ChEBI" id="CHEBI:57972"/>
        <dbReference type="ChEBI" id="CHEBI:70757"/>
        <dbReference type="ChEBI" id="CHEBI:83898"/>
        <dbReference type="ChEBI" id="CHEBI:456216"/>
        <dbReference type="EC" id="6.3.2.8"/>
    </reaction>
</comment>
<dbReference type="Pfam" id="PF02875">
    <property type="entry name" value="Mur_ligase_C"/>
    <property type="match status" value="1"/>
</dbReference>
<dbReference type="InterPro" id="IPR000713">
    <property type="entry name" value="Mur_ligase_N"/>
</dbReference>
<dbReference type="SUPFAM" id="SSF51984">
    <property type="entry name" value="MurCD N-terminal domain"/>
    <property type="match status" value="1"/>
</dbReference>
<dbReference type="NCBIfam" id="TIGR01082">
    <property type="entry name" value="murC"/>
    <property type="match status" value="1"/>
</dbReference>
<protein>
    <recommendedName>
        <fullName evidence="3 14">UDP-N-acetylmuramate--L-alanine ligase</fullName>
        <ecNumber evidence="3 14">6.3.2.8</ecNumber>
    </recommendedName>
    <alternativeName>
        <fullName evidence="14">UDP-N-acetylmuramoyl-L-alanine synthetase</fullName>
    </alternativeName>
</protein>
<comment type="function">
    <text evidence="14">Cell wall formation.</text>
</comment>
<evidence type="ECO:0000256" key="5">
    <source>
        <dbReference type="ARBA" id="ARBA00022598"/>
    </source>
</evidence>
<dbReference type="SUPFAM" id="SSF53623">
    <property type="entry name" value="MurD-like peptide ligases, catalytic domain"/>
    <property type="match status" value="1"/>
</dbReference>
<dbReference type="Pfam" id="PF08245">
    <property type="entry name" value="Mur_ligase_M"/>
    <property type="match status" value="1"/>
</dbReference>
<dbReference type="Pfam" id="PF01225">
    <property type="entry name" value="Mur_ligase"/>
    <property type="match status" value="1"/>
</dbReference>
<name>A0ABV7JGS5_9GAMM</name>
<keyword evidence="9 14" id="KW-0133">Cell shape</keyword>